<organism evidence="1">
    <name type="scientific">Arundo donax</name>
    <name type="common">Giant reed</name>
    <name type="synonym">Donax arundinaceus</name>
    <dbReference type="NCBI Taxonomy" id="35708"/>
    <lineage>
        <taxon>Eukaryota</taxon>
        <taxon>Viridiplantae</taxon>
        <taxon>Streptophyta</taxon>
        <taxon>Embryophyta</taxon>
        <taxon>Tracheophyta</taxon>
        <taxon>Spermatophyta</taxon>
        <taxon>Magnoliopsida</taxon>
        <taxon>Liliopsida</taxon>
        <taxon>Poales</taxon>
        <taxon>Poaceae</taxon>
        <taxon>PACMAD clade</taxon>
        <taxon>Arundinoideae</taxon>
        <taxon>Arundineae</taxon>
        <taxon>Arundo</taxon>
    </lineage>
</organism>
<proteinExistence type="predicted"/>
<accession>A0A0A8YMQ9</accession>
<dbReference type="AlphaFoldDB" id="A0A0A8YMQ9"/>
<name>A0A0A8YMQ9_ARUDO</name>
<protein>
    <submittedName>
        <fullName evidence="1">Uncharacterized protein</fullName>
    </submittedName>
</protein>
<reference evidence="1" key="2">
    <citation type="journal article" date="2015" name="Data Brief">
        <title>Shoot transcriptome of the giant reed, Arundo donax.</title>
        <authorList>
            <person name="Barrero R.A."/>
            <person name="Guerrero F.D."/>
            <person name="Moolhuijzen P."/>
            <person name="Goolsby J.A."/>
            <person name="Tidwell J."/>
            <person name="Bellgard S.E."/>
            <person name="Bellgard M.I."/>
        </authorList>
    </citation>
    <scope>NUCLEOTIDE SEQUENCE</scope>
    <source>
        <tissue evidence="1">Shoot tissue taken approximately 20 cm above the soil surface</tissue>
    </source>
</reference>
<reference evidence="1" key="1">
    <citation type="submission" date="2014-09" db="EMBL/GenBank/DDBJ databases">
        <authorList>
            <person name="Magalhaes I.L.F."/>
            <person name="Oliveira U."/>
            <person name="Santos F.R."/>
            <person name="Vidigal T.H.D.A."/>
            <person name="Brescovit A.D."/>
            <person name="Santos A.J."/>
        </authorList>
    </citation>
    <scope>NUCLEOTIDE SEQUENCE</scope>
    <source>
        <tissue evidence="1">Shoot tissue taken approximately 20 cm above the soil surface</tissue>
    </source>
</reference>
<evidence type="ECO:0000313" key="1">
    <source>
        <dbReference type="EMBL" id="JAD26365.1"/>
    </source>
</evidence>
<sequence>MCFRAVTKYSQRTCVTDHILLYWS</sequence>
<dbReference type="EMBL" id="GBRH01271530">
    <property type="protein sequence ID" value="JAD26365.1"/>
    <property type="molecule type" value="Transcribed_RNA"/>
</dbReference>